<dbReference type="GO" id="GO:0006357">
    <property type="term" value="P:regulation of transcription by RNA polymerase II"/>
    <property type="evidence" value="ECO:0007669"/>
    <property type="project" value="TreeGrafter"/>
</dbReference>
<feature type="domain" description="MADF" evidence="1">
    <location>
        <begin position="7"/>
        <end position="100"/>
    </location>
</feature>
<dbReference type="Pfam" id="PF10545">
    <property type="entry name" value="MADF_DNA_bdg"/>
    <property type="match status" value="1"/>
</dbReference>
<dbReference type="InterPro" id="IPR039353">
    <property type="entry name" value="TF_Adf1"/>
</dbReference>
<dbReference type="AlphaFoldDB" id="A0A9P0BEQ5"/>
<name>A0A9P0BEQ5_BRAAE</name>
<keyword evidence="3" id="KW-1185">Reference proteome</keyword>
<evidence type="ECO:0000259" key="1">
    <source>
        <dbReference type="PROSITE" id="PS51029"/>
    </source>
</evidence>
<dbReference type="PANTHER" id="PTHR12243:SF69">
    <property type="entry name" value="SI:CH73-59F11.3"/>
    <property type="match status" value="1"/>
</dbReference>
<organism evidence="2 3">
    <name type="scientific">Brassicogethes aeneus</name>
    <name type="common">Rape pollen beetle</name>
    <name type="synonym">Meligethes aeneus</name>
    <dbReference type="NCBI Taxonomy" id="1431903"/>
    <lineage>
        <taxon>Eukaryota</taxon>
        <taxon>Metazoa</taxon>
        <taxon>Ecdysozoa</taxon>
        <taxon>Arthropoda</taxon>
        <taxon>Hexapoda</taxon>
        <taxon>Insecta</taxon>
        <taxon>Pterygota</taxon>
        <taxon>Neoptera</taxon>
        <taxon>Endopterygota</taxon>
        <taxon>Coleoptera</taxon>
        <taxon>Polyphaga</taxon>
        <taxon>Cucujiformia</taxon>
        <taxon>Nitidulidae</taxon>
        <taxon>Meligethinae</taxon>
        <taxon>Brassicogethes</taxon>
    </lineage>
</organism>
<dbReference type="Proteomes" id="UP001154078">
    <property type="component" value="Chromosome 8"/>
</dbReference>
<dbReference type="Gene3D" id="1.10.10.60">
    <property type="entry name" value="Homeodomain-like"/>
    <property type="match status" value="1"/>
</dbReference>
<gene>
    <name evidence="2" type="ORF">MELIAE_LOCUS11768</name>
</gene>
<sequence>MEWDDDLLISLVQKYPQLWNKRDMQFKNKNAKSNAWRTIACILDDRSAEECERRFTVLRNKYASEKRSEKASTASGIICSHATSQWPHYQAMGFLDAFISFRKRRNTGNVVEHVQDHPKPPLEILGKLHECNMKRTLKPLVSIPVD</sequence>
<dbReference type="EMBL" id="OV121139">
    <property type="protein sequence ID" value="CAH0562745.1"/>
    <property type="molecule type" value="Genomic_DNA"/>
</dbReference>
<dbReference type="GO" id="GO:0005667">
    <property type="term" value="C:transcription regulator complex"/>
    <property type="evidence" value="ECO:0007669"/>
    <property type="project" value="TreeGrafter"/>
</dbReference>
<evidence type="ECO:0000313" key="3">
    <source>
        <dbReference type="Proteomes" id="UP001154078"/>
    </source>
</evidence>
<dbReference type="PROSITE" id="PS51029">
    <property type="entry name" value="MADF"/>
    <property type="match status" value="1"/>
</dbReference>
<dbReference type="OrthoDB" id="6703957at2759"/>
<dbReference type="GO" id="GO:0005634">
    <property type="term" value="C:nucleus"/>
    <property type="evidence" value="ECO:0007669"/>
    <property type="project" value="TreeGrafter"/>
</dbReference>
<evidence type="ECO:0000313" key="2">
    <source>
        <dbReference type="EMBL" id="CAH0562745.1"/>
    </source>
</evidence>
<reference evidence="2" key="1">
    <citation type="submission" date="2021-12" db="EMBL/GenBank/DDBJ databases">
        <authorList>
            <person name="King R."/>
        </authorList>
    </citation>
    <scope>NUCLEOTIDE SEQUENCE</scope>
</reference>
<dbReference type="InterPro" id="IPR006578">
    <property type="entry name" value="MADF-dom"/>
</dbReference>
<dbReference type="PANTHER" id="PTHR12243">
    <property type="entry name" value="MADF DOMAIN TRANSCRIPTION FACTOR"/>
    <property type="match status" value="1"/>
</dbReference>
<accession>A0A9P0BEQ5</accession>
<dbReference type="SMART" id="SM00595">
    <property type="entry name" value="MADF"/>
    <property type="match status" value="1"/>
</dbReference>
<protein>
    <recommendedName>
        <fullName evidence="1">MADF domain-containing protein</fullName>
    </recommendedName>
</protein>
<proteinExistence type="predicted"/>